<evidence type="ECO:0000256" key="16">
    <source>
        <dbReference type="ARBA" id="ARBA00047899"/>
    </source>
</evidence>
<sequence length="2754" mass="314414">MDTYHVSNIVDALSSSKIKERHTGLNDLTTILKENPAIIEPKCVLPVIERLTEIIDLERSRFCSLLHCDATTSSDSKVTAVENRLSEAAYVLRLFVEKTVSSYKSKHMKFLLVMITELVTFDGGNSLLVPVSSHLLLALSVLIESDIFRLKFEPHQWVSLIKRCSGFLTHHLSVDPSDKSTFYLILILADLLTFDVCEAGTMSRDVLAVLLAYFQNVRTDTPCTKNVFRLLNNFLLKLHLVDLFACCKALESALAFIVSAQRVSGQDSEYELAVFAIMASDLVVKGVTILDRDGVSNLLEQDDLFDIFQGFVTFGLNSFKPSVLFIDDISSSGQHVDFSWLERVCYSVDVNNEGLAWLQLYSLTRGVEEYFQLSGFREATETSLLFKRRKTADDLRSIFLNSYTTEGFIENCLESSFEVVQLLGLQLCNCYASNYLLTGLTIESLFNAVFRIISLPSLSGWAFWAIIPLLKAKNSHLPETSLLNLFKISLPYIRSTQLCGITCKLLATVLSFQEIDVMSDLSLGHQIDEIYTLPTVYGPTLMNNECFQFWVQLQRTRKPLSQQQAVASVYTWLTSKWELLDITSVGQNTFPTFLGWICGQDYWPDFPSSPFETPRFLEQYYRPWNSFKEQRDFLLHKQTDLQALKVSNLVLRVPVDIERIKGAVARVLDLCLHFTGDPLHELKLSASCMRIFNTLANDASVRSLIIEFENHMKSRLQNIFADDEMPVVPCLCQLLEMLNYPRVSASSIKGLDLTNLLTKLQSELRHQALDDEMPMDDFIPNKALSSVTSSECKLSELSLLKFAIYFVSGAHRLRGESFSFTIKEILRFLTPLPLSLIQAAATTLIALLKMRYEDADVKSLETVTLFLGSTLLSTKCNTSDVSLEALVSFLDTTRNAWLVPLNKSLNTDCNDILEWITDKLSRAEASGLCFVQDLSRLLLNMLNFHNLSSDVLRGGKQKVFETFSKCLKLLPSYAIVPLVSDLAEYLGSLSYKNQVILLTEIKDTFALSSECEECGGHYALSLVRFVADSLHCFLDILFDIISYRGSQNMATYIKEALQRISTLYDFDSPLDILKMCQFEIIDNFIGQSHQENITSMREWPFSLFGDFSLNQFVLQYRDSIAALYFSKTGLPRFVISELLEICPKLENELFADSLHYSVPLAYRSGGLQDGIMALAIKKCGKDVRTYLSDISLEIAYWCLFFADLSVDDVIRKTLKNGFSKYRLLPILLRGGTKRRCTLRMKIQIPTHVALGLLINHITHHNMGQQELRILLERLCLEIFEKAPVPELQLSALKAVKTLIVLFESRVEIYEHLSWVVKMLSPLLTVDSLFHEVKDIILGGLHMSQRYSSNSTDMFAAISCSLLHLHRKDAELIDEELIKGYKKGLLDCTSYLQSPQVWQSCVNILENESLPRGIYFEDELLQSESLNVDRVAFLSALYEYFPEPKAFRLDFNFNEVVIKNLLNLNSKTHALSSNFNQWRGLYLGGFYLKRRKIPKSIAKRSALDLRQYFQGDNNKMLAVLIDLIFTGGNFQDVPSYIKSTVTGYLLNSPSLKAFNGLEIVKNIPVISEPQFRLMHNNRHVPGFSFTRRHQSHNQEYKEQLSNILTSLINELLSYDHVISGLKPLADYDERACEELSLRLLHDVFSKHPDKAYSLFTSLFKSANFIRDSKSNIREAKLFSLRAFALIRTGAKNGLKTFLDIYTRLDRKEYYNLAVEADEMKFALMIIEESSENFHFDLTDPNLPLIFRRLDDNDSLGALPTEPSLKSAFASLSNSHSNRMKSFVLSNSDYDARLFLKEDVNTGSLLASANLNGFRGLSKILEYDKTGELNSEEDIYRWGIELGQWDLPFPQNKNTKTNTLYHILAQTDLGSLRKTLKKSIENTIEARFEFPCSQEWLTTLSSITLFENLCENWATEEFSAEYYKLITSLNRNLETSGVENSTFDARARNIFTWNLANFDNSLSMHILKQYAFTDLVGQIRGCREKGDVYGSLFGTMIFDKMTQDARFGFSETPWRKLAIVETAKTLWNQEEHSIAINMLRSTLEMYQWSMPNCATFFDRFVEIPEVEVKSLLVEWLSISRQEAPDSIYKGCIGSSPNDLSAVKDYDKRAEIYYRFAEFCYGQVRKLTTDKNLQDRRLRYESAAKELRALHTMAKNANITDGDRKDAKKHFSRLRLQCEQDREIISALTTQLNLFSWKALQFYLNTMVFSNDRDDDVLDKFCGMWFQFSSDDEINSKLYGEIGSIASFKFLPWINQMTSRLSDDMNPFQRTLQLTLKRVMFKLPYDSLYPLLSMKLYRNYTSKDNTKLLSKVKVVEKLMSELENYENGCYIRDFINPMNEFCEMCIDLANVKPPKNTRMMTATSLKFSNYWLHTLKMRSLPLPTVPQQINCSADGRSPRPTITSVSSQISISTSGLSLPKIVTFSLSDGSSHKVLMKGSNDDLRQDAIMEQVFKQVNKILSSSEVTKKERLRVRTYEVIPMGPQAGIIEFVSNSTALHEVLSNLHKNDKLSFDQARKAMKSVQGKSKEERLDVYLEITSIIKPLLRQFFSNSFTNPEDWLEAKYTYTKGVATTSIVSYILGLGDRHLNNILLDKSSGEPIHIDLGVAFDQGRLLPIPELVPFRLTRDLVDGFGVTQIDGKFRKSCERAYRVLRENYGKVMNVLNVLKWDPLYSWVMTPLRKQKLQADISEDPEEERTDLKNAGFEEDNNQSLRALQSVKEKLIGNGLSVEATIHELIQQATDEQNLAMIYMGWSPFY</sequence>
<comment type="similarity">
    <text evidence="3 18">Belongs to the PI3/PI4-kinase family. ATM subfamily.</text>
</comment>
<dbReference type="EC" id="2.7.11.1" evidence="4 18"/>
<dbReference type="SUPFAM" id="SSF56112">
    <property type="entry name" value="Protein kinase-like (PK-like)"/>
    <property type="match status" value="1"/>
</dbReference>
<comment type="catalytic activity">
    <reaction evidence="17">
        <text>L-seryl-[protein] + ATP = O-phospho-L-seryl-[protein] + ADP + H(+)</text>
        <dbReference type="Rhea" id="RHEA:17989"/>
        <dbReference type="Rhea" id="RHEA-COMP:9863"/>
        <dbReference type="Rhea" id="RHEA-COMP:11604"/>
        <dbReference type="ChEBI" id="CHEBI:15378"/>
        <dbReference type="ChEBI" id="CHEBI:29999"/>
        <dbReference type="ChEBI" id="CHEBI:30616"/>
        <dbReference type="ChEBI" id="CHEBI:83421"/>
        <dbReference type="ChEBI" id="CHEBI:456216"/>
        <dbReference type="EC" id="2.7.11.1"/>
    </reaction>
</comment>
<dbReference type="Pfam" id="PF02260">
    <property type="entry name" value="FATC"/>
    <property type="match status" value="1"/>
</dbReference>
<evidence type="ECO:0000256" key="3">
    <source>
        <dbReference type="ARBA" id="ARBA00010769"/>
    </source>
</evidence>
<dbReference type="PANTHER" id="PTHR37079">
    <property type="entry name" value="SERINE/THREONINE-PROTEIN KINASE ATM"/>
    <property type="match status" value="1"/>
</dbReference>
<evidence type="ECO:0000256" key="10">
    <source>
        <dbReference type="ARBA" id="ARBA00022763"/>
    </source>
</evidence>
<dbReference type="InterPro" id="IPR038980">
    <property type="entry name" value="ATM_plant"/>
</dbReference>
<reference evidence="22 23" key="1">
    <citation type="submission" date="2016-03" db="EMBL/GenBank/DDBJ databases">
        <authorList>
            <person name="Devillers H."/>
        </authorList>
    </citation>
    <scope>NUCLEOTIDE SEQUENCE [LARGE SCALE GENOMIC DNA]</scope>
    <source>
        <strain evidence="22">CBS 11717</strain>
    </source>
</reference>
<dbReference type="GO" id="GO:0106310">
    <property type="term" value="F:protein serine kinase activity"/>
    <property type="evidence" value="ECO:0007669"/>
    <property type="project" value="RHEA"/>
</dbReference>
<evidence type="ECO:0000256" key="9">
    <source>
        <dbReference type="ARBA" id="ARBA00022741"/>
    </source>
</evidence>
<organism evidence="22 23">
    <name type="scientific">Lachancea mirantina</name>
    <dbReference type="NCBI Taxonomy" id="1230905"/>
    <lineage>
        <taxon>Eukaryota</taxon>
        <taxon>Fungi</taxon>
        <taxon>Dikarya</taxon>
        <taxon>Ascomycota</taxon>
        <taxon>Saccharomycotina</taxon>
        <taxon>Saccharomycetes</taxon>
        <taxon>Saccharomycetales</taxon>
        <taxon>Saccharomycetaceae</taxon>
        <taxon>Lachancea</taxon>
    </lineage>
</organism>
<evidence type="ECO:0000256" key="15">
    <source>
        <dbReference type="ARBA" id="ARBA00023242"/>
    </source>
</evidence>
<evidence type="ECO:0000256" key="14">
    <source>
        <dbReference type="ARBA" id="ARBA00022895"/>
    </source>
</evidence>
<keyword evidence="15 18" id="KW-0539">Nucleus</keyword>
<dbReference type="GO" id="GO:0004674">
    <property type="term" value="F:protein serine/threonine kinase activity"/>
    <property type="evidence" value="ECO:0007669"/>
    <property type="project" value="UniProtKB-KW"/>
</dbReference>
<keyword evidence="14 18" id="KW-0779">Telomere</keyword>
<dbReference type="OrthoDB" id="381190at2759"/>
<feature type="domain" description="FAT" evidence="20">
    <location>
        <begin position="1777"/>
        <end position="2294"/>
    </location>
</feature>
<keyword evidence="10 18" id="KW-0227">DNA damage</keyword>
<comment type="catalytic activity">
    <reaction evidence="16 18">
        <text>L-threonyl-[protein] + ATP = O-phospho-L-threonyl-[protein] + ADP + H(+)</text>
        <dbReference type="Rhea" id="RHEA:46608"/>
        <dbReference type="Rhea" id="RHEA-COMP:11060"/>
        <dbReference type="Rhea" id="RHEA-COMP:11605"/>
        <dbReference type="ChEBI" id="CHEBI:15378"/>
        <dbReference type="ChEBI" id="CHEBI:30013"/>
        <dbReference type="ChEBI" id="CHEBI:30616"/>
        <dbReference type="ChEBI" id="CHEBI:61977"/>
        <dbReference type="ChEBI" id="CHEBI:456216"/>
        <dbReference type="EC" id="2.7.11.1"/>
    </reaction>
</comment>
<dbReference type="PROSITE" id="PS00915">
    <property type="entry name" value="PI3_4_KINASE_1"/>
    <property type="match status" value="1"/>
</dbReference>
<evidence type="ECO:0000256" key="8">
    <source>
        <dbReference type="ARBA" id="ARBA00022679"/>
    </source>
</evidence>
<evidence type="ECO:0000313" key="23">
    <source>
        <dbReference type="Proteomes" id="UP000191024"/>
    </source>
</evidence>
<dbReference type="SMART" id="SM01342">
    <property type="entry name" value="TAN"/>
    <property type="match status" value="1"/>
</dbReference>
<name>A0A1G4JAV4_9SACH</name>
<protein>
    <recommendedName>
        <fullName evidence="5 18">Serine/threonine-protein kinase Tel1</fullName>
        <ecNumber evidence="4 18">2.7.11.1</ecNumber>
    </recommendedName>
</protein>
<keyword evidence="7 18" id="KW-0723">Serine/threonine-protein kinase</keyword>
<dbReference type="PANTHER" id="PTHR37079:SF4">
    <property type="entry name" value="SERINE_THREONINE-PROTEIN KINASE ATM"/>
    <property type="match status" value="1"/>
</dbReference>
<evidence type="ECO:0000256" key="5">
    <source>
        <dbReference type="ARBA" id="ARBA00014619"/>
    </source>
</evidence>
<dbReference type="GO" id="GO:0006325">
    <property type="term" value="P:chromatin organization"/>
    <property type="evidence" value="ECO:0007669"/>
    <property type="project" value="UniProtKB-KW"/>
</dbReference>
<keyword evidence="9 18" id="KW-0547">Nucleotide-binding</keyword>
<dbReference type="InterPro" id="IPR036940">
    <property type="entry name" value="PI3/4_kinase_cat_sf"/>
</dbReference>
<evidence type="ECO:0000259" key="19">
    <source>
        <dbReference type="PROSITE" id="PS50290"/>
    </source>
</evidence>
<dbReference type="PROSITE" id="PS50290">
    <property type="entry name" value="PI3_4_KINASE_3"/>
    <property type="match status" value="1"/>
</dbReference>
<keyword evidence="12 18" id="KW-0067">ATP-binding</keyword>
<dbReference type="InterPro" id="IPR021668">
    <property type="entry name" value="TAN"/>
</dbReference>
<dbReference type="Pfam" id="PF11640">
    <property type="entry name" value="TAN"/>
    <property type="match status" value="1"/>
</dbReference>
<accession>A0A1G4JAV4</accession>
<dbReference type="CDD" id="cd05171">
    <property type="entry name" value="PIKKc_ATM"/>
    <property type="match status" value="1"/>
</dbReference>
<dbReference type="FunFam" id="3.30.1010.10:FF:000032">
    <property type="entry name" value="Serine/threonine-protein kinase TEL1"/>
    <property type="match status" value="1"/>
</dbReference>
<evidence type="ECO:0000256" key="4">
    <source>
        <dbReference type="ARBA" id="ARBA00012513"/>
    </source>
</evidence>
<dbReference type="Gene3D" id="1.10.1070.11">
    <property type="entry name" value="Phosphatidylinositol 3-/4-kinase, catalytic domain"/>
    <property type="match status" value="1"/>
</dbReference>
<dbReference type="GO" id="GO:0005524">
    <property type="term" value="F:ATP binding"/>
    <property type="evidence" value="ECO:0007669"/>
    <property type="project" value="UniProtKB-KW"/>
</dbReference>
<dbReference type="GO" id="GO:0000781">
    <property type="term" value="C:chromosome, telomeric region"/>
    <property type="evidence" value="ECO:0007669"/>
    <property type="project" value="UniProtKB-SubCell"/>
</dbReference>
<comment type="function">
    <text evidence="18">Serine/threonine protein kinase which activates checkpoint signaling upon genotoxic stresses such as ionizing radiation (IR), ultraviolet light (UV), or DNA replication stalling, thereby acting as a DNA damage sensor. Recognizes the substrate consensus sequence [ST]-Q. Phosphorylates histone H2A to form H2AS128ph (gamma-H2A) at sites of DNA damage, involved in the regulation of DNA damage response mechanism. Required for the control of telomere length and genome stability.</text>
</comment>
<evidence type="ECO:0000256" key="17">
    <source>
        <dbReference type="ARBA" id="ARBA00048679"/>
    </source>
</evidence>
<evidence type="ECO:0000256" key="18">
    <source>
        <dbReference type="RuleBase" id="RU365027"/>
    </source>
</evidence>
<evidence type="ECO:0000256" key="7">
    <source>
        <dbReference type="ARBA" id="ARBA00022527"/>
    </source>
</evidence>
<keyword evidence="13 18" id="KW-0156">Chromatin regulator</keyword>
<evidence type="ECO:0000256" key="1">
    <source>
        <dbReference type="ARBA" id="ARBA00004123"/>
    </source>
</evidence>
<proteinExistence type="inferred from homology"/>
<dbReference type="PROSITE" id="PS51190">
    <property type="entry name" value="FATC"/>
    <property type="match status" value="1"/>
</dbReference>
<keyword evidence="11 18" id="KW-0418">Kinase</keyword>
<dbReference type="PROSITE" id="PS00916">
    <property type="entry name" value="PI3_4_KINASE_2"/>
    <property type="match status" value="1"/>
</dbReference>
<keyword evidence="8 18" id="KW-0808">Transferase</keyword>
<dbReference type="PROSITE" id="PS51189">
    <property type="entry name" value="FAT"/>
    <property type="match status" value="1"/>
</dbReference>
<dbReference type="STRING" id="1230905.A0A1G4JAV4"/>
<comment type="subcellular location">
    <subcellularLocation>
        <location evidence="2 18">Chromosome</location>
        <location evidence="2 18">Telomere</location>
    </subcellularLocation>
    <subcellularLocation>
        <location evidence="1 18">Nucleus</location>
    </subcellularLocation>
</comment>
<dbReference type="InterPro" id="IPR014009">
    <property type="entry name" value="PIK_FAT"/>
</dbReference>
<evidence type="ECO:0000259" key="21">
    <source>
        <dbReference type="PROSITE" id="PS51190"/>
    </source>
</evidence>
<keyword evidence="23" id="KW-1185">Reference proteome</keyword>
<evidence type="ECO:0000256" key="2">
    <source>
        <dbReference type="ARBA" id="ARBA00004574"/>
    </source>
</evidence>
<keyword evidence="6 18" id="KW-0158">Chromosome</keyword>
<dbReference type="EMBL" id="LT598463">
    <property type="protein sequence ID" value="SCU87134.1"/>
    <property type="molecule type" value="Genomic_DNA"/>
</dbReference>
<dbReference type="GO" id="GO:0006281">
    <property type="term" value="P:DNA repair"/>
    <property type="evidence" value="ECO:0007669"/>
    <property type="project" value="InterPro"/>
</dbReference>
<evidence type="ECO:0000313" key="22">
    <source>
        <dbReference type="EMBL" id="SCU87134.1"/>
    </source>
</evidence>
<dbReference type="InterPro" id="IPR000403">
    <property type="entry name" value="PI3/4_kinase_cat_dom"/>
</dbReference>
<evidence type="ECO:0000256" key="13">
    <source>
        <dbReference type="ARBA" id="ARBA00022853"/>
    </source>
</evidence>
<dbReference type="Proteomes" id="UP000191024">
    <property type="component" value="Chromosome D"/>
</dbReference>
<dbReference type="InterPro" id="IPR003152">
    <property type="entry name" value="FATC_dom"/>
</dbReference>
<dbReference type="InterPro" id="IPR044107">
    <property type="entry name" value="PIKKc_ATM"/>
</dbReference>
<dbReference type="Pfam" id="PF00454">
    <property type="entry name" value="PI3_PI4_kinase"/>
    <property type="match status" value="1"/>
</dbReference>
<dbReference type="InterPro" id="IPR011009">
    <property type="entry name" value="Kinase-like_dom_sf"/>
</dbReference>
<evidence type="ECO:0000259" key="20">
    <source>
        <dbReference type="PROSITE" id="PS51189"/>
    </source>
</evidence>
<dbReference type="Gene3D" id="3.30.1010.10">
    <property type="entry name" value="Phosphatidylinositol 3-kinase Catalytic Subunit, Chain A, domain 4"/>
    <property type="match status" value="1"/>
</dbReference>
<gene>
    <name evidence="22" type="ORF">LAMI_0D04874G</name>
</gene>
<feature type="domain" description="FATC" evidence="21">
    <location>
        <begin position="2722"/>
        <end position="2754"/>
    </location>
</feature>
<evidence type="ECO:0000256" key="6">
    <source>
        <dbReference type="ARBA" id="ARBA00022454"/>
    </source>
</evidence>
<dbReference type="GO" id="GO:0005634">
    <property type="term" value="C:nucleus"/>
    <property type="evidence" value="ECO:0007669"/>
    <property type="project" value="UniProtKB-SubCell"/>
</dbReference>
<evidence type="ECO:0000256" key="12">
    <source>
        <dbReference type="ARBA" id="ARBA00022840"/>
    </source>
</evidence>
<feature type="domain" description="PI3K/PI4K catalytic" evidence="19">
    <location>
        <begin position="2403"/>
        <end position="2709"/>
    </location>
</feature>
<dbReference type="GO" id="GO:0035556">
    <property type="term" value="P:intracellular signal transduction"/>
    <property type="evidence" value="ECO:0007669"/>
    <property type="project" value="UniProtKB-ARBA"/>
</dbReference>
<dbReference type="SMART" id="SM00146">
    <property type="entry name" value="PI3Kc"/>
    <property type="match status" value="1"/>
</dbReference>
<dbReference type="InterPro" id="IPR018936">
    <property type="entry name" value="PI3/4_kinase_CS"/>
</dbReference>
<evidence type="ECO:0000256" key="11">
    <source>
        <dbReference type="ARBA" id="ARBA00022777"/>
    </source>
</evidence>
<dbReference type="SMART" id="SM01343">
    <property type="entry name" value="FATC"/>
    <property type="match status" value="1"/>
</dbReference>